<dbReference type="AlphaFoldDB" id="A0A371I1R0"/>
<dbReference type="OrthoDB" id="413361at2759"/>
<keyword evidence="2" id="KW-1185">Reference proteome</keyword>
<comment type="caution">
    <text evidence="1">The sequence shown here is derived from an EMBL/GenBank/DDBJ whole genome shotgun (WGS) entry which is preliminary data.</text>
</comment>
<evidence type="ECO:0008006" key="3">
    <source>
        <dbReference type="Google" id="ProtNLM"/>
    </source>
</evidence>
<dbReference type="Proteomes" id="UP000257109">
    <property type="component" value="Unassembled WGS sequence"/>
</dbReference>
<reference evidence="1" key="1">
    <citation type="submission" date="2018-05" db="EMBL/GenBank/DDBJ databases">
        <title>Draft genome of Mucuna pruriens seed.</title>
        <authorList>
            <person name="Nnadi N.E."/>
            <person name="Vos R."/>
            <person name="Hasami M.H."/>
            <person name="Devisetty U.K."/>
            <person name="Aguiy J.C."/>
        </authorList>
    </citation>
    <scope>NUCLEOTIDE SEQUENCE [LARGE SCALE GENOMIC DNA]</scope>
    <source>
        <strain evidence="1">JCA_2017</strain>
    </source>
</reference>
<organism evidence="1 2">
    <name type="scientific">Mucuna pruriens</name>
    <name type="common">Velvet bean</name>
    <name type="synonym">Dolichos pruriens</name>
    <dbReference type="NCBI Taxonomy" id="157652"/>
    <lineage>
        <taxon>Eukaryota</taxon>
        <taxon>Viridiplantae</taxon>
        <taxon>Streptophyta</taxon>
        <taxon>Embryophyta</taxon>
        <taxon>Tracheophyta</taxon>
        <taxon>Spermatophyta</taxon>
        <taxon>Magnoliopsida</taxon>
        <taxon>eudicotyledons</taxon>
        <taxon>Gunneridae</taxon>
        <taxon>Pentapetalae</taxon>
        <taxon>rosids</taxon>
        <taxon>fabids</taxon>
        <taxon>Fabales</taxon>
        <taxon>Fabaceae</taxon>
        <taxon>Papilionoideae</taxon>
        <taxon>50 kb inversion clade</taxon>
        <taxon>NPAAA clade</taxon>
        <taxon>indigoferoid/millettioid clade</taxon>
        <taxon>Phaseoleae</taxon>
        <taxon>Mucuna</taxon>
    </lineage>
</organism>
<evidence type="ECO:0000313" key="2">
    <source>
        <dbReference type="Proteomes" id="UP000257109"/>
    </source>
</evidence>
<dbReference type="EMBL" id="QJKJ01001163">
    <property type="protein sequence ID" value="RDY08976.1"/>
    <property type="molecule type" value="Genomic_DNA"/>
</dbReference>
<sequence length="86" mass="9857">MAELFSQKGYASGLKNAKLEKCFHCMASKQTRVSFKKHPSSRKSELLELVHFDVCGPLKEVFGLYFEVKGPSVRSSNNSRFWLRDN</sequence>
<protein>
    <recommendedName>
        <fullName evidence="3">GAG-pre-integrase domain-containing protein</fullName>
    </recommendedName>
</protein>
<proteinExistence type="predicted"/>
<feature type="non-terminal residue" evidence="1">
    <location>
        <position position="1"/>
    </location>
</feature>
<gene>
    <name evidence="1" type="ORF">CR513_06733</name>
</gene>
<name>A0A371I1R0_MUCPR</name>
<evidence type="ECO:0000313" key="1">
    <source>
        <dbReference type="EMBL" id="RDY08976.1"/>
    </source>
</evidence>
<accession>A0A371I1R0</accession>